<proteinExistence type="predicted"/>
<dbReference type="AlphaFoldDB" id="A0AAQ1P9U6"/>
<name>A0AAQ1P9U6_9PSED</name>
<keyword evidence="2" id="KW-1185">Reference proteome</keyword>
<dbReference type="EMBL" id="OPYN01000156">
    <property type="protein sequence ID" value="SPO61847.1"/>
    <property type="molecule type" value="Genomic_DNA"/>
</dbReference>
<protein>
    <submittedName>
        <fullName evidence="1">Uncharacterized protein</fullName>
    </submittedName>
</protein>
<sequence length="67" mass="7315">MGAQGASADGSWTAPCSIRGGMGASSVMRDQRRTNEIDSQVLIPQSFVMSVHALKHLCYHARHHDLH</sequence>
<gene>
    <name evidence="1" type="ORF">JV551A3_V1_1560004</name>
</gene>
<comment type="caution">
    <text evidence="1">The sequence shown here is derived from an EMBL/GenBank/DDBJ whole genome shotgun (WGS) entry which is preliminary data.</text>
</comment>
<dbReference type="Proteomes" id="UP000294335">
    <property type="component" value="Unassembled WGS sequence"/>
</dbReference>
<evidence type="ECO:0000313" key="1">
    <source>
        <dbReference type="EMBL" id="SPO61847.1"/>
    </source>
</evidence>
<organism evidence="1 2">
    <name type="scientific">Pseudomonas inefficax</name>
    <dbReference type="NCBI Taxonomy" id="2078786"/>
    <lineage>
        <taxon>Bacteria</taxon>
        <taxon>Pseudomonadati</taxon>
        <taxon>Pseudomonadota</taxon>
        <taxon>Gammaproteobacteria</taxon>
        <taxon>Pseudomonadales</taxon>
        <taxon>Pseudomonadaceae</taxon>
        <taxon>Pseudomonas</taxon>
    </lineage>
</organism>
<accession>A0AAQ1P9U6</accession>
<reference evidence="1 2" key="1">
    <citation type="submission" date="2018-02" db="EMBL/GenBank/DDBJ databases">
        <authorList>
            <person name="Dubost A."/>
        </authorList>
    </citation>
    <scope>NUCLEOTIDE SEQUENCE [LARGE SCALE GENOMIC DNA]</scope>
    <source>
        <strain evidence="2">JV551A3</strain>
    </source>
</reference>
<evidence type="ECO:0000313" key="2">
    <source>
        <dbReference type="Proteomes" id="UP000294335"/>
    </source>
</evidence>